<protein>
    <recommendedName>
        <fullName evidence="3">AAA+ ATPase domain-containing protein</fullName>
    </recommendedName>
</protein>
<organism evidence="1 2">
    <name type="scientific">Rozella allomycis (strain CSF55)</name>
    <dbReference type="NCBI Taxonomy" id="988480"/>
    <lineage>
        <taxon>Eukaryota</taxon>
        <taxon>Fungi</taxon>
        <taxon>Fungi incertae sedis</taxon>
        <taxon>Cryptomycota</taxon>
        <taxon>Cryptomycota incertae sedis</taxon>
        <taxon>Rozella</taxon>
    </lineage>
</organism>
<dbReference type="Gene3D" id="3.40.50.300">
    <property type="entry name" value="P-loop containing nucleotide triphosphate hydrolases"/>
    <property type="match status" value="1"/>
</dbReference>
<dbReference type="AlphaFoldDB" id="A0A4V1J0M4"/>
<reference evidence="2" key="1">
    <citation type="journal article" date="2018" name="Nat. Microbiol.">
        <title>Leveraging single-cell genomics to expand the fungal tree of life.</title>
        <authorList>
            <person name="Ahrendt S.R."/>
            <person name="Quandt C.A."/>
            <person name="Ciobanu D."/>
            <person name="Clum A."/>
            <person name="Salamov A."/>
            <person name="Andreopoulos B."/>
            <person name="Cheng J.F."/>
            <person name="Woyke T."/>
            <person name="Pelin A."/>
            <person name="Henrissat B."/>
            <person name="Reynolds N.K."/>
            <person name="Benny G.L."/>
            <person name="Smith M.E."/>
            <person name="James T.Y."/>
            <person name="Grigoriev I.V."/>
        </authorList>
    </citation>
    <scope>NUCLEOTIDE SEQUENCE [LARGE SCALE GENOMIC DNA]</scope>
    <source>
        <strain evidence="2">CSF55</strain>
    </source>
</reference>
<feature type="non-terminal residue" evidence="1">
    <location>
        <position position="1"/>
    </location>
</feature>
<evidence type="ECO:0000313" key="2">
    <source>
        <dbReference type="Proteomes" id="UP000281549"/>
    </source>
</evidence>
<dbReference type="SUPFAM" id="SSF52540">
    <property type="entry name" value="P-loop containing nucleoside triphosphate hydrolases"/>
    <property type="match status" value="1"/>
</dbReference>
<evidence type="ECO:0000313" key="1">
    <source>
        <dbReference type="EMBL" id="RKP22069.1"/>
    </source>
</evidence>
<sequence length="210" mass="23834">YDGIDLEQPHLKRKLLVDRLVDYCCISKFVPLIAPPGSGKTSLLALFADRVDIECIYISCDTKGHNLSRLLMPHGIDLENQSVTGDRPRVIMLDDAQNTYLDYDSWAILVKVVSRYIPQTRFIIAATHSLKGGYDSGVEFNSFPMLRRHDLLLSDEESRQLLTCDDHELGLAEHLQFDGLVRIISSECNGLIAALRKPYREYIDTVLLIR</sequence>
<dbReference type="Proteomes" id="UP000281549">
    <property type="component" value="Unassembled WGS sequence"/>
</dbReference>
<accession>A0A4V1J0M4</accession>
<dbReference type="InterPro" id="IPR027417">
    <property type="entry name" value="P-loop_NTPase"/>
</dbReference>
<gene>
    <name evidence="1" type="ORF">ROZALSC1DRAFT_26542</name>
</gene>
<evidence type="ECO:0008006" key="3">
    <source>
        <dbReference type="Google" id="ProtNLM"/>
    </source>
</evidence>
<name>A0A4V1J0M4_ROZAC</name>
<dbReference type="EMBL" id="ML004911">
    <property type="protein sequence ID" value="RKP22069.1"/>
    <property type="molecule type" value="Genomic_DNA"/>
</dbReference>
<proteinExistence type="predicted"/>